<dbReference type="AlphaFoldDB" id="A0A845AVV4"/>
<protein>
    <recommendedName>
        <fullName evidence="5">DUF1049 domain-containing protein</fullName>
    </recommendedName>
</protein>
<organism evidence="3 4">
    <name type="scientific">Parerythrobacter jejuensis</name>
    <dbReference type="NCBI Taxonomy" id="795812"/>
    <lineage>
        <taxon>Bacteria</taxon>
        <taxon>Pseudomonadati</taxon>
        <taxon>Pseudomonadota</taxon>
        <taxon>Alphaproteobacteria</taxon>
        <taxon>Sphingomonadales</taxon>
        <taxon>Erythrobacteraceae</taxon>
        <taxon>Parerythrobacter</taxon>
    </lineage>
</organism>
<feature type="transmembrane region" description="Helical" evidence="2">
    <location>
        <begin position="7"/>
        <end position="24"/>
    </location>
</feature>
<keyword evidence="4" id="KW-1185">Reference proteome</keyword>
<feature type="region of interest" description="Disordered" evidence="1">
    <location>
        <begin position="83"/>
        <end position="130"/>
    </location>
</feature>
<reference evidence="3 4" key="1">
    <citation type="submission" date="2019-12" db="EMBL/GenBank/DDBJ databases">
        <title>Genomic-based taxomic classification of the family Erythrobacteraceae.</title>
        <authorList>
            <person name="Xu L."/>
        </authorList>
    </citation>
    <scope>NUCLEOTIDE SEQUENCE [LARGE SCALE GENOMIC DNA]</scope>
    <source>
        <strain evidence="3 4">JCM 16677</strain>
    </source>
</reference>
<dbReference type="EMBL" id="WTYE01000001">
    <property type="protein sequence ID" value="MXP32636.1"/>
    <property type="molecule type" value="Genomic_DNA"/>
</dbReference>
<dbReference type="RefSeq" id="WP_160779959.1">
    <property type="nucleotide sequence ID" value="NZ_BAAAZF010000001.1"/>
</dbReference>
<evidence type="ECO:0000313" key="4">
    <source>
        <dbReference type="Proteomes" id="UP000446786"/>
    </source>
</evidence>
<feature type="transmembrane region" description="Helical" evidence="2">
    <location>
        <begin position="44"/>
        <end position="60"/>
    </location>
</feature>
<feature type="compositionally biased region" description="Low complexity" evidence="1">
    <location>
        <begin position="83"/>
        <end position="100"/>
    </location>
</feature>
<comment type="caution">
    <text evidence="3">The sequence shown here is derived from an EMBL/GenBank/DDBJ whole genome shotgun (WGS) entry which is preliminary data.</text>
</comment>
<evidence type="ECO:0000256" key="1">
    <source>
        <dbReference type="SAM" id="MobiDB-lite"/>
    </source>
</evidence>
<keyword evidence="2" id="KW-1133">Transmembrane helix</keyword>
<evidence type="ECO:0000256" key="2">
    <source>
        <dbReference type="SAM" id="Phobius"/>
    </source>
</evidence>
<dbReference type="OrthoDB" id="7595841at2"/>
<evidence type="ECO:0008006" key="5">
    <source>
        <dbReference type="Google" id="ProtNLM"/>
    </source>
</evidence>
<accession>A0A845AVV4</accession>
<keyword evidence="2" id="KW-0812">Transmembrane</keyword>
<gene>
    <name evidence="3" type="ORF">GRI94_12470</name>
</gene>
<keyword evidence="2" id="KW-0472">Membrane</keyword>
<name>A0A845AVV4_9SPHN</name>
<sequence>MQIVRTAVWVLILFALLLFSWFNWNPVEVMIWENLLIETKVPALVIVSFLLGLVPMWIYHRGVRWTLSRKVASLENAARTNIAPPVSAKPTPAPAATDTPKPAPAPSPESGSPALPQDESEDLKPESKAP</sequence>
<dbReference type="Proteomes" id="UP000446786">
    <property type="component" value="Unassembled WGS sequence"/>
</dbReference>
<evidence type="ECO:0000313" key="3">
    <source>
        <dbReference type="EMBL" id="MXP32636.1"/>
    </source>
</evidence>
<proteinExistence type="predicted"/>